<dbReference type="PATRIC" id="fig|1872076.5.peg.2380"/>
<keyword evidence="1" id="KW-0812">Transmembrane</keyword>
<accession>A0A1E3XB62</accession>
<evidence type="ECO:0000256" key="1">
    <source>
        <dbReference type="SAM" id="Phobius"/>
    </source>
</evidence>
<reference evidence="3 4" key="1">
    <citation type="submission" date="2016-07" db="EMBL/GenBank/DDBJ databases">
        <title>Draft genome of Scalindua rubra, obtained from a brine-seawater interface in the Red Sea, sheds light on salt adaptation in anammox bacteria.</title>
        <authorList>
            <person name="Speth D.R."/>
            <person name="Lagkouvardos I."/>
            <person name="Wang Y."/>
            <person name="Qian P.-Y."/>
            <person name="Dutilh B.E."/>
            <person name="Jetten M.S."/>
        </authorList>
    </citation>
    <scope>NUCLEOTIDE SEQUENCE [LARGE SCALE GENOMIC DNA]</scope>
    <source>
        <strain evidence="3">BSI-1</strain>
    </source>
</reference>
<evidence type="ECO:0000259" key="2">
    <source>
        <dbReference type="Pfam" id="PF20539"/>
    </source>
</evidence>
<keyword evidence="1" id="KW-0472">Membrane</keyword>
<proteinExistence type="predicted"/>
<sequence length="403" mass="44616">MYKLLITFIFSILIIPYTSSTFAVERKMLIPPKDFQAFDTPSDNGKSITLRWPSSPTESSDVEYVVYVSTYKSGPYNMEALRISSNTMYEDRSNFKFHYVKVNPEKILSKIPGSKDKRKKYFFKLFMTSDVTNVAVSKIASATPKGNWFNWPKLNNFVIMIIFSGLVLYYISRAKRNPNLFLRKISGLDAIDEALGRATEMGKPVLFVHGLNAMGSISTIAAVNILGRIAIRVAEYDTALKVSNIDPIVLSVSQEVVKESYLEAGRPDAYVEDNVFLAASEQFPYVAAVSGIMLRERPAANFFMGYFYAESLILAETGASTGAIQIAATDSYTQLPFFITTCDYTLIGEELYAASAYLSREPLLLGSLRAQDIGKGILITALVIGAILATFGIGFISYIFSAG</sequence>
<evidence type="ECO:0000313" key="3">
    <source>
        <dbReference type="EMBL" id="ODS32862.1"/>
    </source>
</evidence>
<feature type="transmembrane region" description="Helical" evidence="1">
    <location>
        <begin position="154"/>
        <end position="171"/>
    </location>
</feature>
<protein>
    <recommendedName>
        <fullName evidence="2">DUF6754 domain-containing protein</fullName>
    </recommendedName>
</protein>
<dbReference type="InterPro" id="IPR046642">
    <property type="entry name" value="DUF6754"/>
</dbReference>
<comment type="caution">
    <text evidence="3">The sequence shown here is derived from an EMBL/GenBank/DDBJ whole genome shotgun (WGS) entry which is preliminary data.</text>
</comment>
<gene>
    <name evidence="3" type="ORF">SCARUB_02021</name>
</gene>
<dbReference type="AlphaFoldDB" id="A0A1E3XB62"/>
<dbReference type="Proteomes" id="UP000094056">
    <property type="component" value="Unassembled WGS sequence"/>
</dbReference>
<name>A0A1E3XB62_9BACT</name>
<dbReference type="Pfam" id="PF20539">
    <property type="entry name" value="DUF6754"/>
    <property type="match status" value="1"/>
</dbReference>
<keyword evidence="1" id="KW-1133">Transmembrane helix</keyword>
<feature type="domain" description="DUF6754" evidence="2">
    <location>
        <begin position="145"/>
        <end position="397"/>
    </location>
</feature>
<dbReference type="EMBL" id="MAYW01000046">
    <property type="protein sequence ID" value="ODS32862.1"/>
    <property type="molecule type" value="Genomic_DNA"/>
</dbReference>
<evidence type="ECO:0000313" key="4">
    <source>
        <dbReference type="Proteomes" id="UP000094056"/>
    </source>
</evidence>
<feature type="transmembrane region" description="Helical" evidence="1">
    <location>
        <begin position="377"/>
        <end position="400"/>
    </location>
</feature>
<organism evidence="3 4">
    <name type="scientific">Candidatus Scalindua rubra</name>
    <dbReference type="NCBI Taxonomy" id="1872076"/>
    <lineage>
        <taxon>Bacteria</taxon>
        <taxon>Pseudomonadati</taxon>
        <taxon>Planctomycetota</taxon>
        <taxon>Candidatus Brocadiia</taxon>
        <taxon>Candidatus Brocadiales</taxon>
        <taxon>Candidatus Scalinduaceae</taxon>
        <taxon>Candidatus Scalindua</taxon>
    </lineage>
</organism>